<dbReference type="KEGG" id="apes:FOC84_10340"/>
<dbReference type="Gene3D" id="1.20.120.450">
    <property type="entry name" value="dinb family like domain"/>
    <property type="match status" value="1"/>
</dbReference>
<dbReference type="EMBL" id="CP053985">
    <property type="protein sequence ID" value="QKH35322.1"/>
    <property type="molecule type" value="Genomic_DNA"/>
</dbReference>
<dbReference type="Proteomes" id="UP000500970">
    <property type="component" value="Chromosome"/>
</dbReference>
<evidence type="ECO:0000313" key="1">
    <source>
        <dbReference type="EMBL" id="QKH35322.1"/>
    </source>
</evidence>
<organism evidence="1 2">
    <name type="scientific">Achromobacter pestifer</name>
    <dbReference type="NCBI Taxonomy" id="1353889"/>
    <lineage>
        <taxon>Bacteria</taxon>
        <taxon>Pseudomonadati</taxon>
        <taxon>Pseudomonadota</taxon>
        <taxon>Betaproteobacteria</taxon>
        <taxon>Burkholderiales</taxon>
        <taxon>Alcaligenaceae</taxon>
        <taxon>Achromobacter</taxon>
    </lineage>
</organism>
<reference evidence="1 2" key="1">
    <citation type="submission" date="2020-05" db="EMBL/GenBank/DDBJ databases">
        <title>FDA dAtabase for Regulatory Grade micrObial Sequences (FDA-ARGOS): Supporting development and validation of Infectious Disease Dx tests.</title>
        <authorList>
            <person name="Sproer C."/>
            <person name="Gronow S."/>
            <person name="Severitt S."/>
            <person name="Schroder I."/>
            <person name="Tallon L."/>
            <person name="Sadzewicz L."/>
            <person name="Zhao X."/>
            <person name="Vavikolanu K."/>
            <person name="Mehta A."/>
            <person name="Aluvathingal J."/>
            <person name="Nadendla S."/>
            <person name="Myers T."/>
            <person name="Yan Y."/>
            <person name="Sichtig H."/>
        </authorList>
    </citation>
    <scope>NUCLEOTIDE SEQUENCE [LARGE SCALE GENOMIC DNA]</scope>
    <source>
        <strain evidence="1 2">FDAARGOS_790</strain>
    </source>
</reference>
<evidence type="ECO:0000313" key="2">
    <source>
        <dbReference type="Proteomes" id="UP000500970"/>
    </source>
</evidence>
<protein>
    <submittedName>
        <fullName evidence="1">ClbS/DfsB family four-helix bundle protein</fullName>
    </submittedName>
</protein>
<accession>A0A7D4I791</accession>
<dbReference type="Pfam" id="PF08020">
    <property type="entry name" value="DUF1706"/>
    <property type="match status" value="1"/>
</dbReference>
<gene>
    <name evidence="1" type="ORF">FOC84_10340</name>
</gene>
<proteinExistence type="predicted"/>
<dbReference type="InterPro" id="IPR012550">
    <property type="entry name" value="DUF1706"/>
</dbReference>
<sequence>MKLPASRQELLHNICNRHRQFRIEAATIRASLYRKTAEVGHAHRLRIDAATVLIDVMLWNTMILQLAAAGTRGAGAPYYSREAILDRVGRLTHPFRRNFTGSTLHNLHELTRLGQERVVGCVARHSDAALFAPSGERAETLGGQLQIFTGVAYANALSKLRAWKQAV</sequence>
<dbReference type="RefSeq" id="WP_173144339.1">
    <property type="nucleotide sequence ID" value="NZ_CP053985.1"/>
</dbReference>
<dbReference type="InterPro" id="IPR034660">
    <property type="entry name" value="DinB/YfiT-like"/>
</dbReference>
<keyword evidence="2" id="KW-1185">Reference proteome</keyword>
<name>A0A7D4I791_9BURK</name>
<dbReference type="AlphaFoldDB" id="A0A7D4I791"/>